<sequence>MLPAARRGHREKGRGLRAELLRAAASWRGPSLQGIAEEGCASTGGSACLFEIQKQRVSVSVHFYTNNELNLQTFE</sequence>
<dbReference type="Proteomes" id="UP001066276">
    <property type="component" value="Chromosome 4_2"/>
</dbReference>
<dbReference type="AlphaFoldDB" id="A0AAV7SM93"/>
<comment type="caution">
    <text evidence="1">The sequence shown here is derived from an EMBL/GenBank/DDBJ whole genome shotgun (WGS) entry which is preliminary data.</text>
</comment>
<evidence type="ECO:0000313" key="1">
    <source>
        <dbReference type="EMBL" id="KAJ1165223.1"/>
    </source>
</evidence>
<keyword evidence="2" id="KW-1185">Reference proteome</keyword>
<protein>
    <submittedName>
        <fullName evidence="1">Uncharacterized protein</fullName>
    </submittedName>
</protein>
<dbReference type="EMBL" id="JANPWB010000008">
    <property type="protein sequence ID" value="KAJ1165223.1"/>
    <property type="molecule type" value="Genomic_DNA"/>
</dbReference>
<accession>A0AAV7SM93</accession>
<evidence type="ECO:0000313" key="2">
    <source>
        <dbReference type="Proteomes" id="UP001066276"/>
    </source>
</evidence>
<gene>
    <name evidence="1" type="ORF">NDU88_005651</name>
</gene>
<proteinExistence type="predicted"/>
<organism evidence="1 2">
    <name type="scientific">Pleurodeles waltl</name>
    <name type="common">Iberian ribbed newt</name>
    <dbReference type="NCBI Taxonomy" id="8319"/>
    <lineage>
        <taxon>Eukaryota</taxon>
        <taxon>Metazoa</taxon>
        <taxon>Chordata</taxon>
        <taxon>Craniata</taxon>
        <taxon>Vertebrata</taxon>
        <taxon>Euteleostomi</taxon>
        <taxon>Amphibia</taxon>
        <taxon>Batrachia</taxon>
        <taxon>Caudata</taxon>
        <taxon>Salamandroidea</taxon>
        <taxon>Salamandridae</taxon>
        <taxon>Pleurodelinae</taxon>
        <taxon>Pleurodeles</taxon>
    </lineage>
</organism>
<reference evidence="1" key="1">
    <citation type="journal article" date="2022" name="bioRxiv">
        <title>Sequencing and chromosome-scale assembly of the giantPleurodeles waltlgenome.</title>
        <authorList>
            <person name="Brown T."/>
            <person name="Elewa A."/>
            <person name="Iarovenko S."/>
            <person name="Subramanian E."/>
            <person name="Araus A.J."/>
            <person name="Petzold A."/>
            <person name="Susuki M."/>
            <person name="Suzuki K.-i.T."/>
            <person name="Hayashi T."/>
            <person name="Toyoda A."/>
            <person name="Oliveira C."/>
            <person name="Osipova E."/>
            <person name="Leigh N.D."/>
            <person name="Simon A."/>
            <person name="Yun M.H."/>
        </authorList>
    </citation>
    <scope>NUCLEOTIDE SEQUENCE</scope>
    <source>
        <strain evidence="1">20211129_DDA</strain>
        <tissue evidence="1">Liver</tissue>
    </source>
</reference>
<name>A0AAV7SM93_PLEWA</name>